<feature type="domain" description="Filamentous haemagglutinin FhaB/tRNA nuclease CdiA-like TPS" evidence="3">
    <location>
        <begin position="32"/>
        <end position="146"/>
    </location>
</feature>
<dbReference type="RefSeq" id="WP_015149855.1">
    <property type="nucleotide sequence ID" value="NC_019693.1"/>
</dbReference>
<dbReference type="Pfam" id="PF05860">
    <property type="entry name" value="TPS"/>
    <property type="match status" value="1"/>
</dbReference>
<feature type="compositionally biased region" description="Polar residues" evidence="1">
    <location>
        <begin position="1982"/>
        <end position="1996"/>
    </location>
</feature>
<evidence type="ECO:0000256" key="1">
    <source>
        <dbReference type="SAM" id="MobiDB-lite"/>
    </source>
</evidence>
<dbReference type="InterPro" id="IPR006626">
    <property type="entry name" value="PbH1"/>
</dbReference>
<feature type="compositionally biased region" description="Low complexity" evidence="1">
    <location>
        <begin position="1997"/>
        <end position="2016"/>
    </location>
</feature>
<accession>K9TLE1</accession>
<dbReference type="SUPFAM" id="SSF51126">
    <property type="entry name" value="Pectin lyase-like"/>
    <property type="match status" value="1"/>
</dbReference>
<dbReference type="eggNOG" id="COG4995">
    <property type="taxonomic scope" value="Bacteria"/>
</dbReference>
<evidence type="ECO:0000313" key="4">
    <source>
        <dbReference type="EMBL" id="AFY83228.1"/>
    </source>
</evidence>
<feature type="compositionally biased region" description="Gly residues" evidence="1">
    <location>
        <begin position="891"/>
        <end position="901"/>
    </location>
</feature>
<dbReference type="Gene3D" id="2.160.20.10">
    <property type="entry name" value="Single-stranded right-handed beta-helix, Pectin lyase-like"/>
    <property type="match status" value="1"/>
</dbReference>
<feature type="region of interest" description="Disordered" evidence="1">
    <location>
        <begin position="1982"/>
        <end position="2028"/>
    </location>
</feature>
<feature type="region of interest" description="Disordered" evidence="1">
    <location>
        <begin position="946"/>
        <end position="965"/>
    </location>
</feature>
<dbReference type="Pfam" id="PF12770">
    <property type="entry name" value="CHAT"/>
    <property type="match status" value="1"/>
</dbReference>
<dbReference type="OrthoDB" id="433405at2"/>
<dbReference type="KEGG" id="oac:Oscil6304_3667"/>
<proteinExistence type="predicted"/>
<keyword evidence="2" id="KW-0732">Signal</keyword>
<dbReference type="Proteomes" id="UP000010367">
    <property type="component" value="Chromosome"/>
</dbReference>
<feature type="signal peptide" evidence="2">
    <location>
        <begin position="1"/>
        <end position="27"/>
    </location>
</feature>
<dbReference type="SMART" id="SM00710">
    <property type="entry name" value="PbH1"/>
    <property type="match status" value="16"/>
</dbReference>
<sequence>MNNHQFRAIASLLLLSYLTGTANPTHAQPITPAADGTGTTVNPDGPQFNIEGGQLSKDGANLFHSFEQFGLDPGQVANFLSNPDIQNILGRITGGDASIINGLIQLTGGNSNLYLMNPAGILFGPNAQLNVPADFFATTATGIGFSQGNWFNAVGDNQWSNLVGTPSQFAFSNLQPGSLVNLGNLTLEPGNNLTLLGGTVLNTGTLSAPGGNITIAAVPGESLVRISQENHLLSLDIQTGISGLSIPSPQSLPELLTGSGVSHANQVTINADGSIQLSGSGLNIDTQTGDTIASGNIAATEGQIAVLGDRVAVIDADINTSGNNGGGTILIGGDYQGNGTIPNAVQTFISPNTTIHADAIESGDGGRVIIWADETTQFFGNISAKGGPEFGDGGFVEVSGLEFLQYQGQVDTFAPNGNLGTLLLDPTDIVIVPVGTGDTNNLTDVDAFADPNIGIGETRLDVTAINEATANVILQATNDITFNAAIDNPNLGVALTAEAGSDIRVNADINLNRGNITLNAGGGIAINNATINTGGGNFIATGTGSANLRRGINLNTGVINAGGGNINLIGMGFDDIDASNNLGIGLTNNSSVETTGNGMITLEGTGGTGIDGNTGILVNNSTIVSGNEDITLTGIGGNGTGQLNRGVILQGSSVQSTGGAIAITGTGGTGTDSNNGIFVNINTTLSENGDITFNGTGGNGTGQLNRGVVFQGASIVESTGGAIAITGTGGTGTNENIGIFVGEQTNVLGNGNINLTGTGGDGTGQLNLGVSLQNGSRVESTGDVISITGIGGTGMDRNYGILIGTETETSTTVKSGNGDITLTGIGGEGTGQRNLGINLIDGSIVESTGGAIAITGRGGTGTNENIGIFLGTNTQTSTTVESETGDITLTGIGGESSGQGNAGVSLQNGSRVESTGGTIAITGIGGTGTDSNTGIFVNNTSRVLGNGDITLTGTSGEGTEKNNRGVSLERTSIVQSTGGAIAITGTGGTGTDNNIGIFVEDTTVLGSGDITLTGTGGDGTGQNNRGVNLENGSIVESTGGAIAITGTGGTGTNGNTGIFVGTNPENTETNTTIKSGNGNITLIGTGNGTGENNQGIFLLTTLNNTEPGNVIPLSNIESTGTGTITLEGMGANGVEGIRLENSFINYMGTGSGDVILRSNDIRLIGETRLFTNDMLTLEPIAPGDDISINNTTAEYNITTEELLMLDVPRGLLTLGSETIGNIYLGSLDESIDLSDATYDLTLKTDQGIYVYGGMITNTQNLTLDGGVNLLHPVTFTTDSGNITFTRTIDGNSNLTLDSVTGNITIEGAVGSQTALGNLTILNANNVTTESITAASLTQFAGTGSTIFNGEIVTTGANGINVITNQITFNAPITTTGGGGVTLDNAEILEITAPFNLEGAFQQTGMGSVILNSEITTNHNNIEFTAPVTLTGEASLNPGTGSLFFGSNLDAGNNSLTLTAGQIELNGPVTGTNTLTLQPATTTQNMTLGDNNVDAESLHLTRTELEYIQDGFTAITLGRRDSSGTISIVNPLTFLDPVAIEAGSGVIAVNGTITGSDNAALALNAATIELYSDIITDHNDIALTGNVILGNDITLNTNSEGGDITVIGNIDSNADNPTLPNLTLNAGTGAINLRGNLGEGTPLQSVTVTSDRGTVQGNVITDGGDITFNSAIALAEALQLSTGEGGGNITFAGTVDSETNLGQNLTLSAGTGTITFNGAIGSLQPLGNLDILNAGTITALDTIAAASFRALSSGTIILDGNLTTTAAPGVQIQSANELTVADITTNGQALSLESQTANVNTGNLDTSSATTGGTITVTSTQGEITTGNLTASGVTQGGNIRVIAEIAITAGEIDSRATIGNAGNVFLDPIGDIQVSWINAQGGTDGTGGDVFIETTGGFFRAVESFASEYSPTGFASISSAGGTGGGSITLNHAGGNAGPPIQEFEIGNPEFNGTEDVVITGTSMLNLGEVFPDSFTRGNITITTDDATPEPTTSQNPILPETLPEEPTSTPTSVSEPTPPEIVPEEPISPLEPRVIPVATPEPVVTPEIPQEPAVNDSVQQPEPVQPPRITPAQAITPEPILTVSPAPSLPPLSSPTEPEPVGSATLPTAITPDPEPTTVVVESVPIATIESALSRVQVSEQSNDRTEVAIAPLKLDTQIMTLEEAFSREFMAYFDYPDNSLELLSLDEIQEVLRETEEITDVKTAVIYIMFGRKEFKENSALLCPTGDHMEDERGDRTEEQELGWPCDPHPEDPVELFVVTGVEEPLRFQIPEAYRELVEELALDLRTQVTDFKQQLTKNYLTTAQALHQLVIEPIEPALKKRGIQNLVFIPDAGLRSIPFAALHNGENFLIEDYSMALVPSFSLTQPRYTNLKNERVLAMGSSKFESLPPLPAVEVELNTIICNNQANRNNCWPGEVFLNEAFTFNTLNQRGNSGDFRMIHLATHADFQPGDPANSYIQLWDKRVEFPQMKELQWSDPEVELLVLSSCRTAVGDEQSELGFAGLAVQSGVKSAIASVWYVNDEATLGLMSELYQQLRSAPIRAEGLRRAQLQLLRGEVRFEGGQLVGSDAAIALPKELEHLNGMDLSHPYYWSGFITIGSPW</sequence>
<organism evidence="4 5">
    <name type="scientific">Oscillatoria acuminata PCC 6304</name>
    <dbReference type="NCBI Taxonomy" id="56110"/>
    <lineage>
        <taxon>Bacteria</taxon>
        <taxon>Bacillati</taxon>
        <taxon>Cyanobacteriota</taxon>
        <taxon>Cyanophyceae</taxon>
        <taxon>Oscillatoriophycideae</taxon>
        <taxon>Oscillatoriales</taxon>
        <taxon>Oscillatoriaceae</taxon>
        <taxon>Oscillatoria</taxon>
    </lineage>
</organism>
<gene>
    <name evidence="4" type="ORF">Oscil6304_3667</name>
</gene>
<evidence type="ECO:0000256" key="2">
    <source>
        <dbReference type="SAM" id="SignalP"/>
    </source>
</evidence>
<dbReference type="InterPro" id="IPR011050">
    <property type="entry name" value="Pectin_lyase_fold/virulence"/>
</dbReference>
<dbReference type="InterPro" id="IPR012334">
    <property type="entry name" value="Pectin_lyas_fold"/>
</dbReference>
<dbReference type="InterPro" id="IPR024983">
    <property type="entry name" value="CHAT_dom"/>
</dbReference>
<evidence type="ECO:0000313" key="5">
    <source>
        <dbReference type="Proteomes" id="UP000010367"/>
    </source>
</evidence>
<dbReference type="PATRIC" id="fig|56110.3.peg.4413"/>
<dbReference type="EMBL" id="CP003607">
    <property type="protein sequence ID" value="AFY83228.1"/>
    <property type="molecule type" value="Genomic_DNA"/>
</dbReference>
<dbReference type="NCBIfam" id="TIGR01901">
    <property type="entry name" value="adhes_NPXG"/>
    <property type="match status" value="1"/>
</dbReference>
<name>K9TLE1_9CYAN</name>
<protein>
    <submittedName>
        <fullName evidence="4">Filamentous hemagglutinin family N-terminal domain protein</fullName>
    </submittedName>
</protein>
<dbReference type="InterPro" id="IPR008638">
    <property type="entry name" value="FhaB/CdiA-like_TPS"/>
</dbReference>
<feature type="chain" id="PRO_5003936680" evidence="2">
    <location>
        <begin position="28"/>
        <end position="2604"/>
    </location>
</feature>
<dbReference type="InParanoid" id="K9TLE1"/>
<dbReference type="HOGENOM" id="CLU_001178_0_0_3"/>
<dbReference type="STRING" id="56110.Oscil6304_3667"/>
<dbReference type="eggNOG" id="COG3210">
    <property type="taxonomic scope" value="Bacteria"/>
</dbReference>
<feature type="region of interest" description="Disordered" evidence="1">
    <location>
        <begin position="891"/>
        <end position="910"/>
    </location>
</feature>
<dbReference type="SMART" id="SM00912">
    <property type="entry name" value="Haemagg_act"/>
    <property type="match status" value="1"/>
</dbReference>
<evidence type="ECO:0000259" key="3">
    <source>
        <dbReference type="SMART" id="SM00912"/>
    </source>
</evidence>
<reference evidence="4 5" key="1">
    <citation type="submission" date="2012-06" db="EMBL/GenBank/DDBJ databases">
        <title>Finished chromosome of genome of Oscillatoria acuminata PCC 6304.</title>
        <authorList>
            <consortium name="US DOE Joint Genome Institute"/>
            <person name="Gugger M."/>
            <person name="Coursin T."/>
            <person name="Rippka R."/>
            <person name="Tandeau De Marsac N."/>
            <person name="Huntemann M."/>
            <person name="Wei C.-L."/>
            <person name="Han J."/>
            <person name="Detter J.C."/>
            <person name="Han C."/>
            <person name="Tapia R."/>
            <person name="Davenport K."/>
            <person name="Daligault H."/>
            <person name="Erkkila T."/>
            <person name="Gu W."/>
            <person name="Munk A.C.C."/>
            <person name="Teshima H."/>
            <person name="Xu Y."/>
            <person name="Chain P."/>
            <person name="Chen A."/>
            <person name="Krypides N."/>
            <person name="Mavromatis K."/>
            <person name="Markowitz V."/>
            <person name="Szeto E."/>
            <person name="Ivanova N."/>
            <person name="Mikhailova N."/>
            <person name="Ovchinnikova G."/>
            <person name="Pagani I."/>
            <person name="Pati A."/>
            <person name="Goodwin L."/>
            <person name="Peters L."/>
            <person name="Pitluck S."/>
            <person name="Woyke T."/>
            <person name="Kerfeld C."/>
        </authorList>
    </citation>
    <scope>NUCLEOTIDE SEQUENCE [LARGE SCALE GENOMIC DNA]</scope>
    <source>
        <strain evidence="4 5">PCC 6304</strain>
    </source>
</reference>
<keyword evidence="5" id="KW-1185">Reference proteome</keyword>